<name>A0AAD8H3R9_9APIA</name>
<sequence length="360" mass="41851">MASRRNIQYSRLSTDDYDDIDSNGLRHDPRFDYSPKYFDDTWEENSPKHMACLDLVLYPSFQDIMRPELLTIHGGEPKDIGLHLSPLTDVSHFRNGKSMCMYNWPPRRLRSEKHCILQSVADVYSLTTNHWKMVNNLITAAFVRSYDSVFLNGTAYVICSCICESIALFVRTCMDDPNMGLLKEGATNEVSWERKTLRFNVPRNGIELFEVLGVRSNSEVLVLKRSRDERVLVSYNVEKDEEKNYRWIEGTDNDQVSSSRGNSDFGLWRGHEVDSKFLCLLDHIMNRYPETFQHFATKNKKFCKMKLDMLCTSVNDFTKISMSEVDTEMIAEYRDVFSGLQKFGFNVSWLVSRLNFVEGM</sequence>
<evidence type="ECO:0000313" key="2">
    <source>
        <dbReference type="Proteomes" id="UP001237642"/>
    </source>
</evidence>
<dbReference type="Proteomes" id="UP001237642">
    <property type="component" value="Unassembled WGS sequence"/>
</dbReference>
<keyword evidence="2" id="KW-1185">Reference proteome</keyword>
<accession>A0AAD8H3R9</accession>
<reference evidence="1" key="1">
    <citation type="submission" date="2023-02" db="EMBL/GenBank/DDBJ databases">
        <title>Genome of toxic invasive species Heracleum sosnowskyi carries increased number of genes despite the absence of recent whole-genome duplications.</title>
        <authorList>
            <person name="Schelkunov M."/>
            <person name="Shtratnikova V."/>
            <person name="Makarenko M."/>
            <person name="Klepikova A."/>
            <person name="Omelchenko D."/>
            <person name="Novikova G."/>
            <person name="Obukhova E."/>
            <person name="Bogdanov V."/>
            <person name="Penin A."/>
            <person name="Logacheva M."/>
        </authorList>
    </citation>
    <scope>NUCLEOTIDE SEQUENCE</scope>
    <source>
        <strain evidence="1">Hsosn_3</strain>
        <tissue evidence="1">Leaf</tissue>
    </source>
</reference>
<dbReference type="AlphaFoldDB" id="A0AAD8H3R9"/>
<proteinExistence type="predicted"/>
<organism evidence="1 2">
    <name type="scientific">Heracleum sosnowskyi</name>
    <dbReference type="NCBI Taxonomy" id="360622"/>
    <lineage>
        <taxon>Eukaryota</taxon>
        <taxon>Viridiplantae</taxon>
        <taxon>Streptophyta</taxon>
        <taxon>Embryophyta</taxon>
        <taxon>Tracheophyta</taxon>
        <taxon>Spermatophyta</taxon>
        <taxon>Magnoliopsida</taxon>
        <taxon>eudicotyledons</taxon>
        <taxon>Gunneridae</taxon>
        <taxon>Pentapetalae</taxon>
        <taxon>asterids</taxon>
        <taxon>campanulids</taxon>
        <taxon>Apiales</taxon>
        <taxon>Apiaceae</taxon>
        <taxon>Apioideae</taxon>
        <taxon>apioid superclade</taxon>
        <taxon>Tordylieae</taxon>
        <taxon>Tordyliinae</taxon>
        <taxon>Heracleum</taxon>
    </lineage>
</organism>
<protein>
    <submittedName>
        <fullName evidence="1">Uncharacterized protein</fullName>
    </submittedName>
</protein>
<gene>
    <name evidence="1" type="ORF">POM88_043662</name>
</gene>
<reference evidence="1" key="2">
    <citation type="submission" date="2023-05" db="EMBL/GenBank/DDBJ databases">
        <authorList>
            <person name="Schelkunov M.I."/>
        </authorList>
    </citation>
    <scope>NUCLEOTIDE SEQUENCE</scope>
    <source>
        <strain evidence="1">Hsosn_3</strain>
        <tissue evidence="1">Leaf</tissue>
    </source>
</reference>
<evidence type="ECO:0000313" key="1">
    <source>
        <dbReference type="EMBL" id="KAK1359188.1"/>
    </source>
</evidence>
<dbReference type="EMBL" id="JAUIZM010000010">
    <property type="protein sequence ID" value="KAK1359188.1"/>
    <property type="molecule type" value="Genomic_DNA"/>
</dbReference>
<comment type="caution">
    <text evidence="1">The sequence shown here is derived from an EMBL/GenBank/DDBJ whole genome shotgun (WGS) entry which is preliminary data.</text>
</comment>